<dbReference type="GO" id="GO:0016491">
    <property type="term" value="F:oxidoreductase activity"/>
    <property type="evidence" value="ECO:0007669"/>
    <property type="project" value="UniProtKB-KW"/>
</dbReference>
<proteinExistence type="predicted"/>
<evidence type="ECO:0000256" key="5">
    <source>
        <dbReference type="ARBA" id="ARBA00023014"/>
    </source>
</evidence>
<dbReference type="Gene3D" id="3.50.50.60">
    <property type="entry name" value="FAD/NAD(P)-binding domain"/>
    <property type="match status" value="1"/>
</dbReference>
<dbReference type="SUPFAM" id="SSF51905">
    <property type="entry name" value="FAD/NAD(P)-binding domain"/>
    <property type="match status" value="1"/>
</dbReference>
<keyword evidence="2" id="KW-0479">Metal-binding</keyword>
<keyword evidence="5" id="KW-0411">Iron-sulfur</keyword>
<keyword evidence="7" id="KW-1185">Reference proteome</keyword>
<dbReference type="PROSITE" id="PS51318">
    <property type="entry name" value="TAT"/>
    <property type="match status" value="1"/>
</dbReference>
<name>A0A7G1HYY9_9BACT</name>
<keyword evidence="1" id="KW-0004">4Fe-4S</keyword>
<evidence type="ECO:0000256" key="2">
    <source>
        <dbReference type="ARBA" id="ARBA00022723"/>
    </source>
</evidence>
<dbReference type="Proteomes" id="UP000594042">
    <property type="component" value="Chromosome"/>
</dbReference>
<dbReference type="AlphaFoldDB" id="A0A7G1HYY9"/>
<protein>
    <recommendedName>
        <fullName evidence="8">FAD-dependent oxidoreductase</fullName>
    </recommendedName>
</protein>
<dbReference type="InterPro" id="IPR006311">
    <property type="entry name" value="TAT_signal"/>
</dbReference>
<dbReference type="GO" id="GO:0046872">
    <property type="term" value="F:metal ion binding"/>
    <property type="evidence" value="ECO:0007669"/>
    <property type="project" value="UniProtKB-KW"/>
</dbReference>
<dbReference type="KEGG" id="copr:Cop2CBH44_32680"/>
<gene>
    <name evidence="6" type="ORF">Cop2CBH44_32680</name>
</gene>
<dbReference type="PANTHER" id="PTHR43498:SF1">
    <property type="entry name" value="COB--COM HETERODISULFIDE REDUCTASE IRON-SULFUR SUBUNIT A"/>
    <property type="match status" value="1"/>
</dbReference>
<dbReference type="EMBL" id="AP023322">
    <property type="protein sequence ID" value="BCI64915.1"/>
    <property type="molecule type" value="Genomic_DNA"/>
</dbReference>
<evidence type="ECO:0000256" key="3">
    <source>
        <dbReference type="ARBA" id="ARBA00023002"/>
    </source>
</evidence>
<evidence type="ECO:0008006" key="8">
    <source>
        <dbReference type="Google" id="ProtNLM"/>
    </source>
</evidence>
<dbReference type="GO" id="GO:0051539">
    <property type="term" value="F:4 iron, 4 sulfur cluster binding"/>
    <property type="evidence" value="ECO:0007669"/>
    <property type="project" value="UniProtKB-KW"/>
</dbReference>
<dbReference type="RefSeq" id="WP_200755254.1">
    <property type="nucleotide sequence ID" value="NZ_AP023322.1"/>
</dbReference>
<keyword evidence="4" id="KW-0408">Iron</keyword>
<organism evidence="6 7">
    <name type="scientific">Coprobacter secundus subsp. similis</name>
    <dbReference type="NCBI Taxonomy" id="2751153"/>
    <lineage>
        <taxon>Bacteria</taxon>
        <taxon>Pseudomonadati</taxon>
        <taxon>Bacteroidota</taxon>
        <taxon>Bacteroidia</taxon>
        <taxon>Bacteroidales</taxon>
        <taxon>Barnesiellaceae</taxon>
        <taxon>Coprobacter</taxon>
    </lineage>
</organism>
<evidence type="ECO:0000313" key="6">
    <source>
        <dbReference type="EMBL" id="BCI64915.1"/>
    </source>
</evidence>
<dbReference type="PRINTS" id="PR00469">
    <property type="entry name" value="PNDRDTASEII"/>
</dbReference>
<reference evidence="7" key="1">
    <citation type="submission" date="2020-07" db="EMBL/GenBank/DDBJ databases">
        <title>Complete genome sequencing of Coprobacter sp. strain 2CBH44.</title>
        <authorList>
            <person name="Sakamoto M."/>
            <person name="Murakami T."/>
            <person name="Mori H."/>
        </authorList>
    </citation>
    <scope>NUCLEOTIDE SEQUENCE [LARGE SCALE GENOMIC DNA]</scope>
    <source>
        <strain evidence="7">2CBH44</strain>
    </source>
</reference>
<evidence type="ECO:0000313" key="7">
    <source>
        <dbReference type="Proteomes" id="UP000594042"/>
    </source>
</evidence>
<sequence>MAINRRNFIKGIGAGVACSVLPSSVVFAENRKLFSGDRLVFPRLRYDVIVVGAGPAGIPAAIAAARSGARVVLIEEDMAPGGAPVDMFVTFMCGGPRVGLFRRLVQDLNRSYPLGGRPSDTFGEAGGDGKNHWWMPSSFQQAYQRMIAEQKNITLMCGAPVVDTLVEASGNRNRVKGVRVMRNGVFQEIEAPVTIDATGTGLVAATAGCQVMYGSEAKSDFGESYGLEVSDGKVQPCTQMYISQRVRNDARFPIDSFKSGVLENDHRRWAQEQNREEFYRNNTGIFLHWGVSVFCKDTTDPVQVAEAQAKALAGQSKMMQDLQDAGFCVHLAPKIGIRECRRIKGETVVTVDDLFNGTQPDDKIADARYAIDAWGWNIPEEVKRKVKPYGIPYRALVPLDTEGLLTAGRIISGTRLAHSSYRVQPICSSIGEAAGTAAAMASLNKTSVRNIDVRKLQSELEGYGLFDASK</sequence>
<dbReference type="InterPro" id="IPR036188">
    <property type="entry name" value="FAD/NAD-bd_sf"/>
</dbReference>
<dbReference type="PANTHER" id="PTHR43498">
    <property type="entry name" value="FERREDOXIN:COB-COM HETERODISULFIDE REDUCTASE SUBUNIT A"/>
    <property type="match status" value="1"/>
</dbReference>
<evidence type="ECO:0000256" key="4">
    <source>
        <dbReference type="ARBA" id="ARBA00023004"/>
    </source>
</evidence>
<dbReference type="Pfam" id="PF12831">
    <property type="entry name" value="FAD_oxidored"/>
    <property type="match status" value="1"/>
</dbReference>
<accession>A0A7G1HYY9</accession>
<evidence type="ECO:0000256" key="1">
    <source>
        <dbReference type="ARBA" id="ARBA00022485"/>
    </source>
</evidence>
<keyword evidence="3" id="KW-0560">Oxidoreductase</keyword>
<dbReference type="InterPro" id="IPR039650">
    <property type="entry name" value="HdrA-like"/>
</dbReference>